<dbReference type="InterPro" id="IPR028082">
    <property type="entry name" value="Peripla_BP_I"/>
</dbReference>
<gene>
    <name evidence="5" type="ORF">FYJ24_06250</name>
</gene>
<dbReference type="SUPFAM" id="SSF53822">
    <property type="entry name" value="Periplasmic binding protein-like I"/>
    <property type="match status" value="1"/>
</dbReference>
<name>A0A6N7W4N4_9ACTO</name>
<dbReference type="PROSITE" id="PS50932">
    <property type="entry name" value="HTH_LACI_2"/>
    <property type="match status" value="1"/>
</dbReference>
<dbReference type="CDD" id="cd01574">
    <property type="entry name" value="PBP1_LacI"/>
    <property type="match status" value="1"/>
</dbReference>
<evidence type="ECO:0000256" key="3">
    <source>
        <dbReference type="ARBA" id="ARBA00023163"/>
    </source>
</evidence>
<dbReference type="Pfam" id="PF00356">
    <property type="entry name" value="LacI"/>
    <property type="match status" value="1"/>
</dbReference>
<evidence type="ECO:0000256" key="2">
    <source>
        <dbReference type="ARBA" id="ARBA00023125"/>
    </source>
</evidence>
<keyword evidence="3" id="KW-0804">Transcription</keyword>
<dbReference type="CDD" id="cd01392">
    <property type="entry name" value="HTH_LacI"/>
    <property type="match status" value="1"/>
</dbReference>
<evidence type="ECO:0000259" key="4">
    <source>
        <dbReference type="PROSITE" id="PS50932"/>
    </source>
</evidence>
<dbReference type="InterPro" id="IPR010982">
    <property type="entry name" value="Lambda_DNA-bd_dom_sf"/>
</dbReference>
<dbReference type="PANTHER" id="PTHR30146">
    <property type="entry name" value="LACI-RELATED TRANSCRIPTIONAL REPRESSOR"/>
    <property type="match status" value="1"/>
</dbReference>
<dbReference type="InterPro" id="IPR046335">
    <property type="entry name" value="LacI/GalR-like_sensor"/>
</dbReference>
<evidence type="ECO:0000313" key="6">
    <source>
        <dbReference type="Proteomes" id="UP000470875"/>
    </source>
</evidence>
<dbReference type="GO" id="GO:0003700">
    <property type="term" value="F:DNA-binding transcription factor activity"/>
    <property type="evidence" value="ECO:0007669"/>
    <property type="project" value="TreeGrafter"/>
</dbReference>
<dbReference type="InterPro" id="IPR000843">
    <property type="entry name" value="HTH_LacI"/>
</dbReference>
<organism evidence="5 6">
    <name type="scientific">Scrofimicrobium canadense</name>
    <dbReference type="NCBI Taxonomy" id="2652290"/>
    <lineage>
        <taxon>Bacteria</taxon>
        <taxon>Bacillati</taxon>
        <taxon>Actinomycetota</taxon>
        <taxon>Actinomycetes</taxon>
        <taxon>Actinomycetales</taxon>
        <taxon>Actinomycetaceae</taxon>
        <taxon>Scrofimicrobium</taxon>
    </lineage>
</organism>
<keyword evidence="6" id="KW-1185">Reference proteome</keyword>
<dbReference type="AlphaFoldDB" id="A0A6N7W4N4"/>
<evidence type="ECO:0000256" key="1">
    <source>
        <dbReference type="ARBA" id="ARBA00023015"/>
    </source>
</evidence>
<dbReference type="SMART" id="SM00354">
    <property type="entry name" value="HTH_LACI"/>
    <property type="match status" value="1"/>
</dbReference>
<feature type="domain" description="HTH lacI-type" evidence="4">
    <location>
        <begin position="11"/>
        <end position="65"/>
    </location>
</feature>
<evidence type="ECO:0000313" key="5">
    <source>
        <dbReference type="EMBL" id="MSS84371.1"/>
    </source>
</evidence>
<dbReference type="Proteomes" id="UP000470875">
    <property type="component" value="Unassembled WGS sequence"/>
</dbReference>
<dbReference type="PANTHER" id="PTHR30146:SF109">
    <property type="entry name" value="HTH-TYPE TRANSCRIPTIONAL REGULATOR GALS"/>
    <property type="match status" value="1"/>
</dbReference>
<reference evidence="5 6" key="1">
    <citation type="submission" date="2019-08" db="EMBL/GenBank/DDBJ databases">
        <title>In-depth cultivation of the pig gut microbiome towards novel bacterial diversity and tailored functional studies.</title>
        <authorList>
            <person name="Wylensek D."/>
            <person name="Hitch T.C.A."/>
            <person name="Clavel T."/>
        </authorList>
    </citation>
    <scope>NUCLEOTIDE SEQUENCE [LARGE SCALE GENOMIC DNA]</scope>
    <source>
        <strain evidence="5 6">WB03_NA08</strain>
    </source>
</reference>
<dbReference type="Pfam" id="PF13377">
    <property type="entry name" value="Peripla_BP_3"/>
    <property type="match status" value="1"/>
</dbReference>
<dbReference type="Gene3D" id="1.10.260.40">
    <property type="entry name" value="lambda repressor-like DNA-binding domains"/>
    <property type="match status" value="1"/>
</dbReference>
<keyword evidence="2" id="KW-0238">DNA-binding</keyword>
<dbReference type="GO" id="GO:0000976">
    <property type="term" value="F:transcription cis-regulatory region binding"/>
    <property type="evidence" value="ECO:0007669"/>
    <property type="project" value="TreeGrafter"/>
</dbReference>
<dbReference type="SUPFAM" id="SSF47413">
    <property type="entry name" value="lambda repressor-like DNA-binding domains"/>
    <property type="match status" value="1"/>
</dbReference>
<protein>
    <submittedName>
        <fullName evidence="5">LacI family transcriptional regulator</fullName>
    </submittedName>
</protein>
<dbReference type="PROSITE" id="PS00356">
    <property type="entry name" value="HTH_LACI_1"/>
    <property type="match status" value="1"/>
</dbReference>
<accession>A0A6N7W4N4</accession>
<comment type="caution">
    <text evidence="5">The sequence shown here is derived from an EMBL/GenBank/DDBJ whole genome shotgun (WGS) entry which is preliminary data.</text>
</comment>
<sequence length="336" mass="36436">MAKHKTPGRPPAMTDVAALAGVSHQTVSRVINDKGTVRPETRERVLSAIAQLGYRPNEAARALVTRRSRLIGIITTQFVNYGPASTLLGVQVAAKQAGFYVSVASLSEFSQETLHDAVDLFLGQGVAGIVLIAPVIEVAHELHRLPLPPATVVISSAWTEDSPQVSRVGVDQRAGARRAVRYLVEQGCKSIVHFAGPENWFDAEQRREGWLDALAEAKLEPSLEFSGDWSASSGYRMAQELLSAELPDAIFVANDQMSLGALRALGEAGVRVPEDLLVVGFDDEPGSEFFRPALTTVRQDFENVGTSAVELITQRLDGREVADRIIQPELILRHSA</sequence>
<keyword evidence="1" id="KW-0805">Transcription regulation</keyword>
<dbReference type="EMBL" id="VULO01000006">
    <property type="protein sequence ID" value="MSS84371.1"/>
    <property type="molecule type" value="Genomic_DNA"/>
</dbReference>
<dbReference type="Gene3D" id="3.40.50.2300">
    <property type="match status" value="2"/>
</dbReference>
<proteinExistence type="predicted"/>